<gene>
    <name evidence="1" type="ORF">BJ984_002602</name>
</gene>
<evidence type="ECO:0000313" key="1">
    <source>
        <dbReference type="EMBL" id="NYD71444.1"/>
    </source>
</evidence>
<dbReference type="PROSITE" id="PS51257">
    <property type="entry name" value="PROKAR_LIPOPROTEIN"/>
    <property type="match status" value="1"/>
</dbReference>
<keyword evidence="2" id="KW-1185">Reference proteome</keyword>
<evidence type="ECO:0000313" key="2">
    <source>
        <dbReference type="Proteomes" id="UP000549913"/>
    </source>
</evidence>
<dbReference type="EMBL" id="JACCBM010000001">
    <property type="protein sequence ID" value="NYD71444.1"/>
    <property type="molecule type" value="Genomic_DNA"/>
</dbReference>
<dbReference type="AlphaFoldDB" id="A0A852SRV3"/>
<organism evidence="1 2">
    <name type="scientific">Herbiconiux flava</name>
    <dbReference type="NCBI Taxonomy" id="881268"/>
    <lineage>
        <taxon>Bacteria</taxon>
        <taxon>Bacillati</taxon>
        <taxon>Actinomycetota</taxon>
        <taxon>Actinomycetes</taxon>
        <taxon>Micrococcales</taxon>
        <taxon>Microbacteriaceae</taxon>
        <taxon>Herbiconiux</taxon>
    </lineage>
</organism>
<protein>
    <recommendedName>
        <fullName evidence="3">Fructose 1,6-bisphosphatase</fullName>
    </recommendedName>
</protein>
<proteinExistence type="predicted"/>
<comment type="caution">
    <text evidence="1">The sequence shown here is derived from an EMBL/GenBank/DDBJ whole genome shotgun (WGS) entry which is preliminary data.</text>
</comment>
<sequence>MPRQTLVLRSAGIAAALATVVALSGCSTIMPFFGIQPTAPGAAGAAGAAGAGAGAGTTADSTTADLGANTTDGSLQFASVFTDMGSVHPTVDIADQLQLKLDVWTEQKTHDWTPMADKRFSFVIGVYDNKVPAEAPFDQKRRVYMSNITVTAKTTTVSGAVETAYNLNNDPLKITLDPEALRSEQGLGLLITSPKGGFQLESQQIGVVSDDTLGMMLDFAFQVSYETAPLANTYMTQVVHQYVPVAIFSEADAVAAKATPTPTATPTPIPAG</sequence>
<accession>A0A852SRV3</accession>
<reference evidence="1 2" key="1">
    <citation type="submission" date="2020-07" db="EMBL/GenBank/DDBJ databases">
        <title>Sequencing the genomes of 1000 actinobacteria strains.</title>
        <authorList>
            <person name="Klenk H.-P."/>
        </authorList>
    </citation>
    <scope>NUCLEOTIDE SEQUENCE [LARGE SCALE GENOMIC DNA]</scope>
    <source>
        <strain evidence="1 2">DSM 26474</strain>
    </source>
</reference>
<dbReference type="RefSeq" id="WP_179548398.1">
    <property type="nucleotide sequence ID" value="NZ_BSEW01000002.1"/>
</dbReference>
<evidence type="ECO:0008006" key="3">
    <source>
        <dbReference type="Google" id="ProtNLM"/>
    </source>
</evidence>
<name>A0A852SRV3_9MICO</name>
<dbReference type="Proteomes" id="UP000549913">
    <property type="component" value="Unassembled WGS sequence"/>
</dbReference>